<evidence type="ECO:0000256" key="7">
    <source>
        <dbReference type="ARBA" id="ARBA00022840"/>
    </source>
</evidence>
<feature type="binding site" evidence="9">
    <location>
        <begin position="330"/>
        <end position="334"/>
    </location>
    <ligand>
        <name>ATP</name>
        <dbReference type="ChEBI" id="CHEBI:30616"/>
    </ligand>
</feature>
<keyword evidence="3 9" id="KW-0808">Transferase</keyword>
<sequence length="407" mass="43851">MTIMDTILVVNAGSSSVKFQVFSVEGEGRLRRQLKGQMDGIGSRPRLRASGANGDPLADRAYPIETVPDVPAAMGVAGEWLRDELRIHPIAVGHRVVHGGPEYDRPVLIDHGVVARLERFVSLAPLHQPHNLSPIRSILAGFPTLPQVACFDTAFHRTHSAVADHYAIPHQLHAEGVRRYGFHGLSYEYIAKTLPQTAPGVAKGRVIVAHLGSGASMCALKGGQSVESTMGFTALDGLPMGTRPGQIDPGVVLYLISERGMSASNVQNFLYRDCGLKGLSGVSNDMRELEASQDAKAKLAIDYFVYRIGLNAGMLAAALQGLDAFVFTAGIGENSASIRARVAEQLGWFGVKLDPTENSRNARLISRPDSLIPVYVVPTDEELMIAQHTLALLVNAPSTNPRQERVS</sequence>
<dbReference type="GO" id="GO:0008776">
    <property type="term" value="F:acetate kinase activity"/>
    <property type="evidence" value="ECO:0007669"/>
    <property type="project" value="UniProtKB-UniRule"/>
</dbReference>
<evidence type="ECO:0000256" key="2">
    <source>
        <dbReference type="ARBA" id="ARBA00022490"/>
    </source>
</evidence>
<keyword evidence="4 9" id="KW-0479">Metal-binding</keyword>
<feature type="binding site" evidence="9">
    <location>
        <begin position="285"/>
        <end position="287"/>
    </location>
    <ligand>
        <name>ATP</name>
        <dbReference type="ChEBI" id="CHEBI:30616"/>
    </ligand>
</feature>
<dbReference type="InterPro" id="IPR000890">
    <property type="entry name" value="Aliphatic_acid_kin_short-chain"/>
</dbReference>
<dbReference type="Gene3D" id="3.30.420.40">
    <property type="match status" value="2"/>
</dbReference>
<feature type="binding site" evidence="9">
    <location>
        <position position="381"/>
    </location>
    <ligand>
        <name>Mg(2+)</name>
        <dbReference type="ChEBI" id="CHEBI:18420"/>
    </ligand>
</feature>
<reference evidence="11 12" key="1">
    <citation type="submission" date="2014-11" db="EMBL/GenBank/DDBJ databases">
        <title>Symbiosis island explosion on the genome of extra-slow-growing strains of soybean bradyrhizobia with massive insertion sequences.</title>
        <authorList>
            <person name="Iida T."/>
            <person name="Minamisawa K."/>
        </authorList>
    </citation>
    <scope>NUCLEOTIDE SEQUENCE [LARGE SCALE GENOMIC DNA]</scope>
    <source>
        <strain evidence="11 12">NK6</strain>
    </source>
</reference>
<feature type="binding site" evidence="9">
    <location>
        <position position="18"/>
    </location>
    <ligand>
        <name>ATP</name>
        <dbReference type="ChEBI" id="CHEBI:30616"/>
    </ligand>
</feature>
<comment type="function">
    <text evidence="9">Catalyzes the formation of acetyl phosphate from acetate and ATP. Can also catalyze the reverse reaction.</text>
</comment>
<dbReference type="InterPro" id="IPR023865">
    <property type="entry name" value="Aliphatic_acid_kinase_CS"/>
</dbReference>
<dbReference type="PANTHER" id="PTHR21060:SF21">
    <property type="entry name" value="ACETATE KINASE"/>
    <property type="match status" value="1"/>
</dbReference>
<dbReference type="SUPFAM" id="SSF53067">
    <property type="entry name" value="Actin-like ATPase domain"/>
    <property type="match status" value="2"/>
</dbReference>
<feature type="binding site" evidence="9">
    <location>
        <position position="11"/>
    </location>
    <ligand>
        <name>Mg(2+)</name>
        <dbReference type="ChEBI" id="CHEBI:18420"/>
    </ligand>
</feature>
<feature type="binding site" evidence="9">
    <location>
        <position position="95"/>
    </location>
    <ligand>
        <name>substrate</name>
    </ligand>
</feature>
<keyword evidence="6 9" id="KW-0418">Kinase</keyword>
<dbReference type="PANTHER" id="PTHR21060">
    <property type="entry name" value="ACETATE KINASE"/>
    <property type="match status" value="1"/>
</dbReference>
<dbReference type="Pfam" id="PF00871">
    <property type="entry name" value="Acetate_kinase"/>
    <property type="match status" value="1"/>
</dbReference>
<evidence type="ECO:0000256" key="6">
    <source>
        <dbReference type="ARBA" id="ARBA00022777"/>
    </source>
</evidence>
<dbReference type="InterPro" id="IPR043129">
    <property type="entry name" value="ATPase_NBD"/>
</dbReference>
<keyword evidence="7 9" id="KW-0067">ATP-binding</keyword>
<dbReference type="PROSITE" id="PS01075">
    <property type="entry name" value="ACETATE_KINASE_1"/>
    <property type="match status" value="1"/>
</dbReference>
<dbReference type="UniPathway" id="UPA00340">
    <property type="reaction ID" value="UER00458"/>
</dbReference>
<comment type="cofactor">
    <cofactor evidence="9">
        <name>Mg(2+)</name>
        <dbReference type="ChEBI" id="CHEBI:18420"/>
    </cofactor>
    <cofactor evidence="9">
        <name>Mn(2+)</name>
        <dbReference type="ChEBI" id="CHEBI:29035"/>
    </cofactor>
    <text evidence="9">Mg(2+). Can also accept Mn(2+).</text>
</comment>
<dbReference type="PROSITE" id="PS01076">
    <property type="entry name" value="ACETATE_KINASE_2"/>
    <property type="match status" value="1"/>
</dbReference>
<proteinExistence type="inferred from homology"/>
<comment type="pathway">
    <text evidence="9">Metabolic intermediate biosynthesis; acetyl-CoA biosynthesis; acetyl-CoA from acetate: step 1/2.</text>
</comment>
<accession>A0A0E4FWG8</accession>
<dbReference type="AlphaFoldDB" id="A0A0E4FWG8"/>
<comment type="similarity">
    <text evidence="1 9 10">Belongs to the acetokinase family.</text>
</comment>
<dbReference type="PRINTS" id="PR00471">
    <property type="entry name" value="ACETATEKNASE"/>
</dbReference>
<feature type="active site" description="Proton donor/acceptor" evidence="9">
    <location>
        <position position="152"/>
    </location>
</feature>
<feature type="site" description="Transition state stabilizer" evidence="9">
    <location>
        <position position="243"/>
    </location>
</feature>
<comment type="catalytic activity">
    <reaction evidence="9">
        <text>acetate + ATP = acetyl phosphate + ADP</text>
        <dbReference type="Rhea" id="RHEA:11352"/>
        <dbReference type="ChEBI" id="CHEBI:22191"/>
        <dbReference type="ChEBI" id="CHEBI:30089"/>
        <dbReference type="ChEBI" id="CHEBI:30616"/>
        <dbReference type="ChEBI" id="CHEBI:456216"/>
        <dbReference type="EC" id="2.7.2.1"/>
    </reaction>
</comment>
<evidence type="ECO:0000256" key="9">
    <source>
        <dbReference type="HAMAP-Rule" id="MF_00020"/>
    </source>
</evidence>
<comment type="subcellular location">
    <subcellularLocation>
        <location evidence="9">Cytoplasm</location>
    </subcellularLocation>
</comment>
<dbReference type="EC" id="2.7.2.1" evidence="9"/>
<feature type="binding site" evidence="9">
    <location>
        <begin position="210"/>
        <end position="214"/>
    </location>
    <ligand>
        <name>ATP</name>
        <dbReference type="ChEBI" id="CHEBI:30616"/>
    </ligand>
</feature>
<comment type="subunit">
    <text evidence="9">Homodimer.</text>
</comment>
<protein>
    <recommendedName>
        <fullName evidence="9">Acetate kinase</fullName>
        <ecNumber evidence="9">2.7.2.1</ecNumber>
    </recommendedName>
    <alternativeName>
        <fullName evidence="9">Acetokinase</fullName>
    </alternativeName>
</protein>
<dbReference type="PIRSF" id="PIRSF000722">
    <property type="entry name" value="Acetate_prop_kin"/>
    <property type="match status" value="1"/>
</dbReference>
<name>A0A0E4FWG8_9BRAD</name>
<dbReference type="GO" id="GO:0006085">
    <property type="term" value="P:acetyl-CoA biosynthetic process"/>
    <property type="evidence" value="ECO:0007669"/>
    <property type="project" value="UniProtKB-UniRule"/>
</dbReference>
<gene>
    <name evidence="9" type="primary">ackA</name>
    <name evidence="11" type="ORF">NK6_7548</name>
</gene>
<dbReference type="InterPro" id="IPR004372">
    <property type="entry name" value="Ac/propionate_kinase"/>
</dbReference>
<evidence type="ECO:0000256" key="5">
    <source>
        <dbReference type="ARBA" id="ARBA00022741"/>
    </source>
</evidence>
<dbReference type="GO" id="GO:0005524">
    <property type="term" value="F:ATP binding"/>
    <property type="evidence" value="ECO:0007669"/>
    <property type="project" value="UniProtKB-KW"/>
</dbReference>
<dbReference type="HAMAP" id="MF_00020">
    <property type="entry name" value="Acetate_kinase"/>
    <property type="match status" value="1"/>
</dbReference>
<dbReference type="Proteomes" id="UP000063308">
    <property type="component" value="Chromosome"/>
</dbReference>
<feature type="site" description="Transition state stabilizer" evidence="9">
    <location>
        <position position="183"/>
    </location>
</feature>
<dbReference type="GO" id="GO:0006083">
    <property type="term" value="P:acetate metabolic process"/>
    <property type="evidence" value="ECO:0007669"/>
    <property type="project" value="TreeGrafter"/>
</dbReference>
<dbReference type="GO" id="GO:0000287">
    <property type="term" value="F:magnesium ion binding"/>
    <property type="evidence" value="ECO:0007669"/>
    <property type="project" value="UniProtKB-UniRule"/>
</dbReference>
<evidence type="ECO:0000313" key="11">
    <source>
        <dbReference type="EMBL" id="BAR60699.1"/>
    </source>
</evidence>
<evidence type="ECO:0000256" key="8">
    <source>
        <dbReference type="ARBA" id="ARBA00022842"/>
    </source>
</evidence>
<organism evidence="11 12">
    <name type="scientific">Bradyrhizobium diazoefficiens</name>
    <dbReference type="NCBI Taxonomy" id="1355477"/>
    <lineage>
        <taxon>Bacteria</taxon>
        <taxon>Pseudomonadati</taxon>
        <taxon>Pseudomonadota</taxon>
        <taxon>Alphaproteobacteria</taxon>
        <taxon>Hyphomicrobiales</taxon>
        <taxon>Nitrobacteraceae</taxon>
        <taxon>Bradyrhizobium</taxon>
    </lineage>
</organism>
<evidence type="ECO:0000256" key="10">
    <source>
        <dbReference type="RuleBase" id="RU003835"/>
    </source>
</evidence>
<evidence type="ECO:0000256" key="3">
    <source>
        <dbReference type="ARBA" id="ARBA00022679"/>
    </source>
</evidence>
<evidence type="ECO:0000256" key="4">
    <source>
        <dbReference type="ARBA" id="ARBA00022723"/>
    </source>
</evidence>
<evidence type="ECO:0000256" key="1">
    <source>
        <dbReference type="ARBA" id="ARBA00008748"/>
    </source>
</evidence>
<dbReference type="GO" id="GO:0005829">
    <property type="term" value="C:cytosol"/>
    <property type="evidence" value="ECO:0007669"/>
    <property type="project" value="TreeGrafter"/>
</dbReference>
<evidence type="ECO:0000313" key="12">
    <source>
        <dbReference type="Proteomes" id="UP000063308"/>
    </source>
</evidence>
<keyword evidence="8 9" id="KW-0460">Magnesium</keyword>
<keyword evidence="5 9" id="KW-0547">Nucleotide-binding</keyword>
<dbReference type="EMBL" id="AP014685">
    <property type="protein sequence ID" value="BAR60699.1"/>
    <property type="molecule type" value="Genomic_DNA"/>
</dbReference>
<dbReference type="NCBIfam" id="TIGR00016">
    <property type="entry name" value="ackA"/>
    <property type="match status" value="1"/>
</dbReference>
<keyword evidence="2 9" id="KW-0963">Cytoplasm</keyword>